<protein>
    <recommendedName>
        <fullName evidence="9">Sec-independent protein translocase protein TatB</fullName>
    </recommendedName>
</protein>
<evidence type="ECO:0000256" key="9">
    <source>
        <dbReference type="HAMAP-Rule" id="MF_00237"/>
    </source>
</evidence>
<comment type="subcellular location">
    <subcellularLocation>
        <location evidence="9">Cell membrane</location>
        <topology evidence="9">Single-pass membrane protein</topology>
    </subcellularLocation>
    <subcellularLocation>
        <location evidence="1">Membrane</location>
        <topology evidence="1">Single-pass membrane protein</topology>
    </subcellularLocation>
</comment>
<dbReference type="PATRIC" id="fig|472175.3.peg.915"/>
<evidence type="ECO:0000256" key="8">
    <source>
        <dbReference type="ARBA" id="ARBA00023136"/>
    </source>
</evidence>
<evidence type="ECO:0000313" key="11">
    <source>
        <dbReference type="EMBL" id="KFB09882.1"/>
    </source>
</evidence>
<keyword evidence="3 9" id="KW-1003">Cell membrane</keyword>
<sequence>MFDLGWPELLVVAIVLIVVVGPKDLPRVLRGFGRTTSKIRGMAGDFRKQFDEALREAELEDVQTLVKDARKLDPRREIKKHLSPLEEAGKDVRAGLDQAMKPKASQPKLDEGNRPAASDAVAKAPVKTGATAKSSAAGKATAKSAASAAKKAPSGSRSTSKTAAKPKSARAGGTKSATARPATTKKTGSGA</sequence>
<keyword evidence="6 9" id="KW-1133">Transmembrane helix</keyword>
<comment type="subunit">
    <text evidence="9">The Tat system comprises two distinct complexes: a TatABC complex, containing multiple copies of TatA, TatB and TatC subunits, and a separate TatA complex, containing only TatA subunits. Substrates initially bind to the TatABC complex, which probably triggers association of the separate TatA complex to form the active translocon.</text>
</comment>
<dbReference type="STRING" id="472175.EL18_00904"/>
<comment type="function">
    <text evidence="9">Part of the twin-arginine translocation (Tat) system that transports large folded proteins containing a characteristic twin-arginine motif in their signal peptide across membranes. Together with TatC, TatB is part of a receptor directly interacting with Tat signal peptides. TatB may form an oligomeric binding site that transiently accommodates folded Tat precursor proteins before their translocation.</text>
</comment>
<keyword evidence="8 9" id="KW-0472">Membrane</keyword>
<accession>A0A084UA96</accession>
<proteinExistence type="inferred from homology"/>
<keyword evidence="4 9" id="KW-0812">Transmembrane</keyword>
<evidence type="ECO:0000256" key="7">
    <source>
        <dbReference type="ARBA" id="ARBA00023010"/>
    </source>
</evidence>
<name>A0A084UA96_9HYPH</name>
<evidence type="ECO:0000256" key="1">
    <source>
        <dbReference type="ARBA" id="ARBA00004167"/>
    </source>
</evidence>
<dbReference type="HAMAP" id="MF_00237">
    <property type="entry name" value="TatB"/>
    <property type="match status" value="1"/>
</dbReference>
<comment type="caution">
    <text evidence="11">The sequence shown here is derived from an EMBL/GenBank/DDBJ whole genome shotgun (WGS) entry which is preliminary data.</text>
</comment>
<dbReference type="PANTHER" id="PTHR33162:SF1">
    <property type="entry name" value="SEC-INDEPENDENT PROTEIN TRANSLOCASE PROTEIN TATA, CHLOROPLASTIC"/>
    <property type="match status" value="1"/>
</dbReference>
<dbReference type="EMBL" id="JMQM01000001">
    <property type="protein sequence ID" value="KFB09882.1"/>
    <property type="molecule type" value="Genomic_DNA"/>
</dbReference>
<gene>
    <name evidence="9 11" type="primary">tatB</name>
    <name evidence="11" type="ORF">EL18_00904</name>
</gene>
<evidence type="ECO:0000256" key="2">
    <source>
        <dbReference type="ARBA" id="ARBA00022448"/>
    </source>
</evidence>
<dbReference type="GO" id="GO:0033281">
    <property type="term" value="C:TAT protein transport complex"/>
    <property type="evidence" value="ECO:0007669"/>
    <property type="project" value="UniProtKB-UniRule"/>
</dbReference>
<evidence type="ECO:0000313" key="12">
    <source>
        <dbReference type="Proteomes" id="UP000053675"/>
    </source>
</evidence>
<dbReference type="GO" id="GO:0043953">
    <property type="term" value="P:protein transport by the Tat complex"/>
    <property type="evidence" value="ECO:0007669"/>
    <property type="project" value="UniProtKB-UniRule"/>
</dbReference>
<dbReference type="eggNOG" id="COG1826">
    <property type="taxonomic scope" value="Bacteria"/>
</dbReference>
<dbReference type="GO" id="GO:0008320">
    <property type="term" value="F:protein transmembrane transporter activity"/>
    <property type="evidence" value="ECO:0007669"/>
    <property type="project" value="UniProtKB-UniRule"/>
</dbReference>
<feature type="region of interest" description="Disordered" evidence="10">
    <location>
        <begin position="100"/>
        <end position="191"/>
    </location>
</feature>
<evidence type="ECO:0000256" key="4">
    <source>
        <dbReference type="ARBA" id="ARBA00022692"/>
    </source>
</evidence>
<keyword evidence="2 9" id="KW-0813">Transport</keyword>
<dbReference type="InterPro" id="IPR003369">
    <property type="entry name" value="TatA/B/E"/>
</dbReference>
<feature type="compositionally biased region" description="Low complexity" evidence="10">
    <location>
        <begin position="127"/>
        <end position="156"/>
    </location>
</feature>
<keyword evidence="7 9" id="KW-0811">Translocation</keyword>
<dbReference type="PRINTS" id="PR01506">
    <property type="entry name" value="TATBPROTEIN"/>
</dbReference>
<dbReference type="AlphaFoldDB" id="A0A084UA96"/>
<evidence type="ECO:0000256" key="5">
    <source>
        <dbReference type="ARBA" id="ARBA00022927"/>
    </source>
</evidence>
<keyword evidence="5 9" id="KW-0653">Protein transport</keyword>
<dbReference type="RefSeq" id="WP_036480165.1">
    <property type="nucleotide sequence ID" value="NZ_JMQM01000001.1"/>
</dbReference>
<dbReference type="PANTHER" id="PTHR33162">
    <property type="entry name" value="SEC-INDEPENDENT PROTEIN TRANSLOCASE PROTEIN TATA, CHLOROPLASTIC"/>
    <property type="match status" value="1"/>
</dbReference>
<dbReference type="NCBIfam" id="TIGR01410">
    <property type="entry name" value="tatB"/>
    <property type="match status" value="1"/>
</dbReference>
<dbReference type="Pfam" id="PF02416">
    <property type="entry name" value="TatA_B_E"/>
    <property type="match status" value="1"/>
</dbReference>
<dbReference type="InterPro" id="IPR018448">
    <property type="entry name" value="TatB"/>
</dbReference>
<dbReference type="OrthoDB" id="7206969at2"/>
<reference evidence="11 12" key="1">
    <citation type="submission" date="2014-05" db="EMBL/GenBank/DDBJ databases">
        <title>Draft Genome Sequence of Nitratireductor basaltis Strain UMTGB225, A Marine Bacterium Isolated from Green Barrel Tunicate.</title>
        <authorList>
            <person name="Gan H.Y."/>
        </authorList>
    </citation>
    <scope>NUCLEOTIDE SEQUENCE [LARGE SCALE GENOMIC DNA]</scope>
    <source>
        <strain evidence="11 12">UMTGB225</strain>
    </source>
</reference>
<dbReference type="Gene3D" id="1.20.5.3310">
    <property type="match status" value="1"/>
</dbReference>
<keyword evidence="12" id="KW-1185">Reference proteome</keyword>
<evidence type="ECO:0000256" key="10">
    <source>
        <dbReference type="SAM" id="MobiDB-lite"/>
    </source>
</evidence>
<evidence type="ECO:0000256" key="6">
    <source>
        <dbReference type="ARBA" id="ARBA00022989"/>
    </source>
</evidence>
<organism evidence="11 12">
    <name type="scientific">Nitratireductor basaltis</name>
    <dbReference type="NCBI Taxonomy" id="472175"/>
    <lineage>
        <taxon>Bacteria</taxon>
        <taxon>Pseudomonadati</taxon>
        <taxon>Pseudomonadota</taxon>
        <taxon>Alphaproteobacteria</taxon>
        <taxon>Hyphomicrobiales</taxon>
        <taxon>Phyllobacteriaceae</taxon>
        <taxon>Nitratireductor</taxon>
    </lineage>
</organism>
<dbReference type="Proteomes" id="UP000053675">
    <property type="component" value="Unassembled WGS sequence"/>
</dbReference>
<evidence type="ECO:0000256" key="3">
    <source>
        <dbReference type="ARBA" id="ARBA00022475"/>
    </source>
</evidence>
<comment type="similarity">
    <text evidence="9">Belongs to the TatB family.</text>
</comment>